<dbReference type="KEGG" id="dmm:dnm_100370"/>
<dbReference type="AlphaFoldDB" id="A0A975GU93"/>
<accession>A0A975GU93</accession>
<proteinExistence type="predicted"/>
<dbReference type="EMBL" id="CP061800">
    <property type="protein sequence ID" value="QTA93929.1"/>
    <property type="molecule type" value="Genomic_DNA"/>
</dbReference>
<organism evidence="1 2">
    <name type="scientific">Desulfonema magnum</name>
    <dbReference type="NCBI Taxonomy" id="45655"/>
    <lineage>
        <taxon>Bacteria</taxon>
        <taxon>Pseudomonadati</taxon>
        <taxon>Thermodesulfobacteriota</taxon>
        <taxon>Desulfobacteria</taxon>
        <taxon>Desulfobacterales</taxon>
        <taxon>Desulfococcaceae</taxon>
        <taxon>Desulfonema</taxon>
    </lineage>
</organism>
<reference evidence="1" key="1">
    <citation type="journal article" date="2021" name="Microb. Physiol.">
        <title>Proteogenomic Insights into the Physiology of Marine, Sulfate-Reducing, Filamentous Desulfonema limicola and Desulfonema magnum.</title>
        <authorList>
            <person name="Schnaars V."/>
            <person name="Wohlbrand L."/>
            <person name="Scheve S."/>
            <person name="Hinrichs C."/>
            <person name="Reinhardt R."/>
            <person name="Rabus R."/>
        </authorList>
    </citation>
    <scope>NUCLEOTIDE SEQUENCE</scope>
    <source>
        <strain evidence="1">4be13</strain>
    </source>
</reference>
<gene>
    <name evidence="1" type="ORF">dnm_100370</name>
</gene>
<name>A0A975GU93_9BACT</name>
<protein>
    <submittedName>
        <fullName evidence="1">Uncharacterized protein</fullName>
    </submittedName>
</protein>
<keyword evidence="2" id="KW-1185">Reference proteome</keyword>
<dbReference type="Proteomes" id="UP000663722">
    <property type="component" value="Chromosome"/>
</dbReference>
<evidence type="ECO:0000313" key="2">
    <source>
        <dbReference type="Proteomes" id="UP000663722"/>
    </source>
</evidence>
<sequence>MFSLLSYPIRSFFIHFFSVNGGETRVFSSRAAGHSEEKAGFPPRAEIRNLWLGIYALI</sequence>
<evidence type="ECO:0000313" key="1">
    <source>
        <dbReference type="EMBL" id="QTA93929.1"/>
    </source>
</evidence>